<sequence length="167" mass="19578">MTLSLMAVPTALMTCYQCLVGVGNLAFSEILKNIEQFMYYLTLQVSAEKERQQLEAQKVMKLILGSIIRLRTTSEKVVEQQHYLEPLVYSMYYDQRDLLKNFKSLMKARIMLEFVSLCLISFIQWPGEFTSSFEDSKTNSFYKIKFFPVYVVSFEQDEIGLTRRNLK</sequence>
<comment type="caution">
    <text evidence="1">The sequence shown here is derived from an EMBL/GenBank/DDBJ whole genome shotgun (WGS) entry which is preliminary data.</text>
</comment>
<organism evidence="1 2">
    <name type="scientific">Trichonephila clavata</name>
    <name type="common">Joro spider</name>
    <name type="synonym">Nephila clavata</name>
    <dbReference type="NCBI Taxonomy" id="2740835"/>
    <lineage>
        <taxon>Eukaryota</taxon>
        <taxon>Metazoa</taxon>
        <taxon>Ecdysozoa</taxon>
        <taxon>Arthropoda</taxon>
        <taxon>Chelicerata</taxon>
        <taxon>Arachnida</taxon>
        <taxon>Araneae</taxon>
        <taxon>Araneomorphae</taxon>
        <taxon>Entelegynae</taxon>
        <taxon>Araneoidea</taxon>
        <taxon>Nephilidae</taxon>
        <taxon>Trichonephila</taxon>
    </lineage>
</organism>
<evidence type="ECO:0000313" key="2">
    <source>
        <dbReference type="Proteomes" id="UP000887116"/>
    </source>
</evidence>
<name>A0A8X6FWY3_TRICU</name>
<dbReference type="EMBL" id="BMAO01033531">
    <property type="protein sequence ID" value="GFQ90252.1"/>
    <property type="molecule type" value="Genomic_DNA"/>
</dbReference>
<dbReference type="AlphaFoldDB" id="A0A8X6FWY3"/>
<gene>
    <name evidence="1" type="ORF">TNCT_14171</name>
</gene>
<protein>
    <submittedName>
        <fullName evidence="1">Uncharacterized protein</fullName>
    </submittedName>
</protein>
<reference evidence="1" key="1">
    <citation type="submission" date="2020-07" db="EMBL/GenBank/DDBJ databases">
        <title>Multicomponent nature underlies the extraordinary mechanical properties of spider dragline silk.</title>
        <authorList>
            <person name="Kono N."/>
            <person name="Nakamura H."/>
            <person name="Mori M."/>
            <person name="Yoshida Y."/>
            <person name="Ohtoshi R."/>
            <person name="Malay A.D."/>
            <person name="Moran D.A.P."/>
            <person name="Tomita M."/>
            <person name="Numata K."/>
            <person name="Arakawa K."/>
        </authorList>
    </citation>
    <scope>NUCLEOTIDE SEQUENCE</scope>
</reference>
<dbReference type="Proteomes" id="UP000887116">
    <property type="component" value="Unassembled WGS sequence"/>
</dbReference>
<accession>A0A8X6FWY3</accession>
<evidence type="ECO:0000313" key="1">
    <source>
        <dbReference type="EMBL" id="GFQ90252.1"/>
    </source>
</evidence>
<proteinExistence type="predicted"/>
<keyword evidence="2" id="KW-1185">Reference proteome</keyword>